<dbReference type="PROSITE" id="PS50885">
    <property type="entry name" value="HAMP"/>
    <property type="match status" value="1"/>
</dbReference>
<dbReference type="InterPro" id="IPR003594">
    <property type="entry name" value="HATPase_dom"/>
</dbReference>
<evidence type="ECO:0000256" key="2">
    <source>
        <dbReference type="ARBA" id="ARBA00022553"/>
    </source>
</evidence>
<feature type="domain" description="HAMP" evidence="7">
    <location>
        <begin position="280"/>
        <end position="332"/>
    </location>
</feature>
<dbReference type="Pfam" id="PF00672">
    <property type="entry name" value="HAMP"/>
    <property type="match status" value="1"/>
</dbReference>
<dbReference type="Gene3D" id="3.30.565.10">
    <property type="entry name" value="Histidine kinase-like ATPase, C-terminal domain"/>
    <property type="match status" value="1"/>
</dbReference>
<dbReference type="EMBL" id="JADIMT010000099">
    <property type="protein sequence ID" value="MBO8437052.1"/>
    <property type="molecule type" value="Genomic_DNA"/>
</dbReference>
<organism evidence="8 9">
    <name type="scientific">Candidatus Ornithospirochaeta stercoripullorum</name>
    <dbReference type="NCBI Taxonomy" id="2840899"/>
    <lineage>
        <taxon>Bacteria</taxon>
        <taxon>Pseudomonadati</taxon>
        <taxon>Spirochaetota</taxon>
        <taxon>Spirochaetia</taxon>
        <taxon>Spirochaetales</taxon>
        <taxon>Spirochaetaceae</taxon>
        <taxon>Spirochaetaceae incertae sedis</taxon>
        <taxon>Candidatus Ornithospirochaeta</taxon>
    </lineage>
</organism>
<keyword evidence="5" id="KW-0175">Coiled coil</keyword>
<evidence type="ECO:0000313" key="8">
    <source>
        <dbReference type="EMBL" id="MBO8437052.1"/>
    </source>
</evidence>
<dbReference type="InterPro" id="IPR036890">
    <property type="entry name" value="HATPase_C_sf"/>
</dbReference>
<dbReference type="InterPro" id="IPR050640">
    <property type="entry name" value="Bact_2-comp_sensor_kinase"/>
</dbReference>
<evidence type="ECO:0000256" key="4">
    <source>
        <dbReference type="ARBA" id="ARBA00022777"/>
    </source>
</evidence>
<evidence type="ECO:0000256" key="6">
    <source>
        <dbReference type="SAM" id="Phobius"/>
    </source>
</evidence>
<keyword evidence="6" id="KW-1133">Transmembrane helix</keyword>
<keyword evidence="6" id="KW-0472">Membrane</keyword>
<evidence type="ECO:0000259" key="7">
    <source>
        <dbReference type="PROSITE" id="PS50885"/>
    </source>
</evidence>
<dbReference type="SUPFAM" id="SSF158472">
    <property type="entry name" value="HAMP domain-like"/>
    <property type="match status" value="1"/>
</dbReference>
<keyword evidence="6" id="KW-0812">Transmembrane</keyword>
<sequence>MKRNTTLRKRLMLYFLIVMLLPLFVFLSFYLISGDRTIMHILTEQASLLIDSDAQAAASVVEKYRHKSYQAAQDALIQSMLESGEKPERTITSLYHIMEGDTYLASLTIWRKDGMMMTSTHNPSSSGNEWDTIRKILPENREWIVTIDGERNENGHQIAFTIVRRIRVDGEIAGYAVINVYSGAITPLLDGGGFFSDLLLIDKERGKAASLMKPQSFYDIYHDNGNNIVTRPIAGTNLMITGTISRTGLENSLREIVIYIIISLSAGFMLSLILTLLFSRSISRSFSLLSSGMKQFEKGDFSTALSTTGISEFDELSRTFNSMVKQIEVLIAREREEEAKAAEAERKALESQLNPHFLFNTLSTIKALAHLHGEEEISIIATKLGKLLRYSINNHSPDATIKESLELAESYLMIQKIRFGERLEYSINCPDELLSFSTPRLLIQPLAENAVTHGLEGKTGDWKIEIKVKKYGANLSIIVEDNGTGFDASQDFKTLAEEGHTGLYNIKRRLELRYGNEFSFMLDSAPGKGTKAIIIIPYGKEA</sequence>
<dbReference type="GO" id="GO:0016020">
    <property type="term" value="C:membrane"/>
    <property type="evidence" value="ECO:0007669"/>
    <property type="project" value="UniProtKB-SubCell"/>
</dbReference>
<keyword evidence="2" id="KW-0597">Phosphoprotein</keyword>
<gene>
    <name evidence="8" type="ORF">IAA97_08755</name>
</gene>
<dbReference type="Pfam" id="PF06580">
    <property type="entry name" value="His_kinase"/>
    <property type="match status" value="1"/>
</dbReference>
<feature type="transmembrane region" description="Helical" evidence="6">
    <location>
        <begin position="12"/>
        <end position="32"/>
    </location>
</feature>
<protein>
    <submittedName>
        <fullName evidence="8">Sensor histidine kinase</fullName>
    </submittedName>
</protein>
<dbReference type="Pfam" id="PF02518">
    <property type="entry name" value="HATPase_c"/>
    <property type="match status" value="1"/>
</dbReference>
<dbReference type="CDD" id="cd06225">
    <property type="entry name" value="HAMP"/>
    <property type="match status" value="1"/>
</dbReference>
<evidence type="ECO:0000256" key="5">
    <source>
        <dbReference type="SAM" id="Coils"/>
    </source>
</evidence>
<dbReference type="PANTHER" id="PTHR34220">
    <property type="entry name" value="SENSOR HISTIDINE KINASE YPDA"/>
    <property type="match status" value="1"/>
</dbReference>
<feature type="coiled-coil region" evidence="5">
    <location>
        <begin position="327"/>
        <end position="354"/>
    </location>
</feature>
<dbReference type="InterPro" id="IPR003660">
    <property type="entry name" value="HAMP_dom"/>
</dbReference>
<dbReference type="PANTHER" id="PTHR34220:SF7">
    <property type="entry name" value="SENSOR HISTIDINE KINASE YPDA"/>
    <property type="match status" value="1"/>
</dbReference>
<comment type="subcellular location">
    <subcellularLocation>
        <location evidence="1">Membrane</location>
    </subcellularLocation>
</comment>
<accession>A0A9D9E1K8</accession>
<proteinExistence type="predicted"/>
<feature type="transmembrane region" description="Helical" evidence="6">
    <location>
        <begin position="256"/>
        <end position="278"/>
    </location>
</feature>
<dbReference type="Proteomes" id="UP000823615">
    <property type="component" value="Unassembled WGS sequence"/>
</dbReference>
<evidence type="ECO:0000313" key="9">
    <source>
        <dbReference type="Proteomes" id="UP000823615"/>
    </source>
</evidence>
<dbReference type="SUPFAM" id="SSF55874">
    <property type="entry name" value="ATPase domain of HSP90 chaperone/DNA topoisomerase II/histidine kinase"/>
    <property type="match status" value="1"/>
</dbReference>
<dbReference type="AlphaFoldDB" id="A0A9D9E1K8"/>
<keyword evidence="4 8" id="KW-0418">Kinase</keyword>
<evidence type="ECO:0000256" key="1">
    <source>
        <dbReference type="ARBA" id="ARBA00004370"/>
    </source>
</evidence>
<comment type="caution">
    <text evidence="8">The sequence shown here is derived from an EMBL/GenBank/DDBJ whole genome shotgun (WGS) entry which is preliminary data.</text>
</comment>
<reference evidence="8" key="1">
    <citation type="submission" date="2020-10" db="EMBL/GenBank/DDBJ databases">
        <authorList>
            <person name="Gilroy R."/>
        </authorList>
    </citation>
    <scope>NUCLEOTIDE SEQUENCE</scope>
    <source>
        <strain evidence="8">7293</strain>
    </source>
</reference>
<dbReference type="Gene3D" id="6.10.340.10">
    <property type="match status" value="1"/>
</dbReference>
<reference evidence="8" key="2">
    <citation type="journal article" date="2021" name="PeerJ">
        <title>Extensive microbial diversity within the chicken gut microbiome revealed by metagenomics and culture.</title>
        <authorList>
            <person name="Gilroy R."/>
            <person name="Ravi A."/>
            <person name="Getino M."/>
            <person name="Pursley I."/>
            <person name="Horton D.L."/>
            <person name="Alikhan N.F."/>
            <person name="Baker D."/>
            <person name="Gharbi K."/>
            <person name="Hall N."/>
            <person name="Watson M."/>
            <person name="Adriaenssens E.M."/>
            <person name="Foster-Nyarko E."/>
            <person name="Jarju S."/>
            <person name="Secka A."/>
            <person name="Antonio M."/>
            <person name="Oren A."/>
            <person name="Chaudhuri R.R."/>
            <person name="La Ragione R."/>
            <person name="Hildebrand F."/>
            <person name="Pallen M.J."/>
        </authorList>
    </citation>
    <scope>NUCLEOTIDE SEQUENCE</scope>
    <source>
        <strain evidence="8">7293</strain>
    </source>
</reference>
<dbReference type="SMART" id="SM00304">
    <property type="entry name" value="HAMP"/>
    <property type="match status" value="1"/>
</dbReference>
<keyword evidence="3" id="KW-0808">Transferase</keyword>
<dbReference type="GO" id="GO:0000155">
    <property type="term" value="F:phosphorelay sensor kinase activity"/>
    <property type="evidence" value="ECO:0007669"/>
    <property type="project" value="InterPro"/>
</dbReference>
<name>A0A9D9E1K8_9SPIO</name>
<evidence type="ECO:0000256" key="3">
    <source>
        <dbReference type="ARBA" id="ARBA00022679"/>
    </source>
</evidence>
<dbReference type="InterPro" id="IPR010559">
    <property type="entry name" value="Sig_transdc_His_kin_internal"/>
</dbReference>